<dbReference type="AlphaFoldDB" id="A0A1S1NK83"/>
<dbReference type="RefSeq" id="WP_071025424.1">
    <property type="nucleotide sequence ID" value="NZ_MLQM01000045.1"/>
</dbReference>
<proteinExistence type="predicted"/>
<dbReference type="Proteomes" id="UP000179734">
    <property type="component" value="Unassembled WGS sequence"/>
</dbReference>
<comment type="caution">
    <text evidence="1">The sequence shown here is derived from an EMBL/GenBank/DDBJ whole genome shotgun (WGS) entry which is preliminary data.</text>
</comment>
<protein>
    <submittedName>
        <fullName evidence="1">Uncharacterized protein</fullName>
    </submittedName>
</protein>
<dbReference type="EMBL" id="MLQM01000045">
    <property type="protein sequence ID" value="OHV04277.1"/>
    <property type="molecule type" value="Genomic_DNA"/>
</dbReference>
<reference evidence="1 2" key="1">
    <citation type="submission" date="2016-10" db="EMBL/GenBank/DDBJ databases">
        <title>Genome sequence of Mycobacterium talmonii.</title>
        <authorList>
            <person name="Greninger A.L."/>
            <person name="Elliott B."/>
            <person name="Vasireddy S."/>
            <person name="Vasireddy R."/>
        </authorList>
    </citation>
    <scope>NUCLEOTIDE SEQUENCE [LARGE SCALE GENOMIC DNA]</scope>
    <source>
        <strain evidence="2">NE-TNMC-100812</strain>
    </source>
</reference>
<evidence type="ECO:0000313" key="1">
    <source>
        <dbReference type="EMBL" id="OHV04277.1"/>
    </source>
</evidence>
<organism evidence="1 2">
    <name type="scientific">Mycobacterium talmoniae</name>
    <dbReference type="NCBI Taxonomy" id="1858794"/>
    <lineage>
        <taxon>Bacteria</taxon>
        <taxon>Bacillati</taxon>
        <taxon>Actinomycetota</taxon>
        <taxon>Actinomycetes</taxon>
        <taxon>Mycobacteriales</taxon>
        <taxon>Mycobacteriaceae</taxon>
        <taxon>Mycobacterium</taxon>
    </lineage>
</organism>
<accession>A0A1S1NK83</accession>
<name>A0A1S1NK83_9MYCO</name>
<keyword evidence="2" id="KW-1185">Reference proteome</keyword>
<sequence length="106" mass="11004">MDPIEINAGAWYLRALRADDRVDDRPALADLGETDPGHVTRSAAGWAADTGYSWAVCEPTTGELLAEVTLDPVSGRIGTRARAGHADAAAAAESAVRRFAAAALGD</sequence>
<evidence type="ECO:0000313" key="2">
    <source>
        <dbReference type="Proteomes" id="UP000179734"/>
    </source>
</evidence>
<gene>
    <name evidence="1" type="ORF">BKN37_10885</name>
</gene>